<dbReference type="SUPFAM" id="SSF52540">
    <property type="entry name" value="P-loop containing nucleoside triphosphate hydrolases"/>
    <property type="match status" value="1"/>
</dbReference>
<dbReference type="EMBL" id="LAZR01003092">
    <property type="protein sequence ID" value="KKN22114.1"/>
    <property type="molecule type" value="Genomic_DNA"/>
</dbReference>
<reference evidence="2" key="1">
    <citation type="journal article" date="2015" name="Nature">
        <title>Complex archaea that bridge the gap between prokaryotes and eukaryotes.</title>
        <authorList>
            <person name="Spang A."/>
            <person name="Saw J.H."/>
            <person name="Jorgensen S.L."/>
            <person name="Zaremba-Niedzwiedzka K."/>
            <person name="Martijn J."/>
            <person name="Lind A.E."/>
            <person name="van Eijk R."/>
            <person name="Schleper C."/>
            <person name="Guy L."/>
            <person name="Ettema T.J."/>
        </authorList>
    </citation>
    <scope>NUCLEOTIDE SEQUENCE</scope>
</reference>
<dbReference type="Pfam" id="PF00004">
    <property type="entry name" value="AAA"/>
    <property type="match status" value="1"/>
</dbReference>
<dbReference type="Gene3D" id="3.40.50.300">
    <property type="entry name" value="P-loop containing nucleotide triphosphate hydrolases"/>
    <property type="match status" value="1"/>
</dbReference>
<evidence type="ECO:0000259" key="1">
    <source>
        <dbReference type="Pfam" id="PF00004"/>
    </source>
</evidence>
<protein>
    <recommendedName>
        <fullName evidence="1">ATPase AAA-type core domain-containing protein</fullName>
    </recommendedName>
</protein>
<dbReference type="AlphaFoldDB" id="A0A0F9NWA5"/>
<feature type="domain" description="ATPase AAA-type core" evidence="1">
    <location>
        <begin position="136"/>
        <end position="246"/>
    </location>
</feature>
<name>A0A0F9NWA5_9ZZZZ</name>
<dbReference type="GO" id="GO:0005524">
    <property type="term" value="F:ATP binding"/>
    <property type="evidence" value="ECO:0007669"/>
    <property type="project" value="InterPro"/>
</dbReference>
<sequence length="314" mass="34963">MDEAAQKVAQREKAFRLIQANPDVRDILDKALNLEETGRAENQFYLGWTWEDIGVNSQKLRVLVEEGLIKVNYHSNSAKDYLIVNPELICEALKVTESSEVDDGKIPPDLFDNIIGHDEPKYWLKKSLAAPEPVHILLVGPPATAKSLFLEGLGNLSGAQYALGGSSSKAGIADFLLNFAPRYLVIDELEKMSGDDFSVLLSLMSIGVVARLKKGMRDVKHMTVTVFAGVNKIEKLPPELLSRFIRFNFNAYTLQEFVDVATTVITSMGKEPNLAQYIAERVAVRTRDVRQAIQLAKLVDSREDVDRFEGGKLL</sequence>
<evidence type="ECO:0000313" key="2">
    <source>
        <dbReference type="EMBL" id="KKN22114.1"/>
    </source>
</evidence>
<accession>A0A0F9NWA5</accession>
<comment type="caution">
    <text evidence="2">The sequence shown here is derived from an EMBL/GenBank/DDBJ whole genome shotgun (WGS) entry which is preliminary data.</text>
</comment>
<dbReference type="InterPro" id="IPR027417">
    <property type="entry name" value="P-loop_NTPase"/>
</dbReference>
<gene>
    <name evidence="2" type="ORF">LCGC14_0918620</name>
</gene>
<dbReference type="GO" id="GO:0016887">
    <property type="term" value="F:ATP hydrolysis activity"/>
    <property type="evidence" value="ECO:0007669"/>
    <property type="project" value="InterPro"/>
</dbReference>
<organism evidence="2">
    <name type="scientific">marine sediment metagenome</name>
    <dbReference type="NCBI Taxonomy" id="412755"/>
    <lineage>
        <taxon>unclassified sequences</taxon>
        <taxon>metagenomes</taxon>
        <taxon>ecological metagenomes</taxon>
    </lineage>
</organism>
<dbReference type="InterPro" id="IPR003959">
    <property type="entry name" value="ATPase_AAA_core"/>
</dbReference>
<proteinExistence type="predicted"/>